<protein>
    <submittedName>
        <fullName evidence="2">Uncharacterized protein</fullName>
    </submittedName>
</protein>
<evidence type="ECO:0000313" key="3">
    <source>
        <dbReference type="Proteomes" id="UP000095751"/>
    </source>
</evidence>
<evidence type="ECO:0000313" key="2">
    <source>
        <dbReference type="EMBL" id="OEU14791.1"/>
    </source>
</evidence>
<organism evidence="2 3">
    <name type="scientific">Fragilariopsis cylindrus CCMP1102</name>
    <dbReference type="NCBI Taxonomy" id="635003"/>
    <lineage>
        <taxon>Eukaryota</taxon>
        <taxon>Sar</taxon>
        <taxon>Stramenopiles</taxon>
        <taxon>Ochrophyta</taxon>
        <taxon>Bacillariophyta</taxon>
        <taxon>Bacillariophyceae</taxon>
        <taxon>Bacillariophycidae</taxon>
        <taxon>Bacillariales</taxon>
        <taxon>Bacillariaceae</taxon>
        <taxon>Fragilariopsis</taxon>
    </lineage>
</organism>
<dbReference type="Gene3D" id="3.40.50.300">
    <property type="entry name" value="P-loop containing nucleotide triphosphate hydrolases"/>
    <property type="match status" value="1"/>
</dbReference>
<dbReference type="EMBL" id="KV784360">
    <property type="protein sequence ID" value="OEU14791.1"/>
    <property type="molecule type" value="Genomic_DNA"/>
</dbReference>
<dbReference type="InParanoid" id="A0A1E7F9D3"/>
<sequence>MAAISQKSHNTVRRRSSTSTMCSKIIKCFTIQRMLLILLFFLGFVYIQFALQIIKSSANNNEDNNGVGMGEVQQQQQQQRRVRANSKPKSTYFEWKKYAVELAGMSPEDIVNTLKNDDPFGVRTFEARLLETESEKERFLSLIELQDLFPCPTSTTTSNGGVAGVAAGDGERITLPDQRDRNKAEAFRNGTVPYFLFFQHLRKAGGTNFCSLAEKNLLKKELPKYYCMPDYHWDMQHRGAGYLTRYSNQDITQNMKMNGHKIAGNEWDPFDGERMFDLPATFATSFRRPLDRALSQFRFECIEERGCKIKNVTKWWDKRKDLTNVYTWTFANDGVRKISTGKSSRDSYGRQELIGKALDVVAKFNLVMVMEWLAYAPSHVTDVLGFKNTETLTERVRPHINQAKRKDGQEHNNMGAAGIAKASWTPEKYLPPELYNRMSHDLALDEILTDAARRMFLERIVCNDVKN</sequence>
<accession>A0A1E7F9D3</accession>
<reference evidence="2 3" key="1">
    <citation type="submission" date="2016-09" db="EMBL/GenBank/DDBJ databases">
        <title>Extensive genetic diversity and differential bi-allelic expression allows diatom success in the polar Southern Ocean.</title>
        <authorList>
            <consortium name="DOE Joint Genome Institute"/>
            <person name="Mock T."/>
            <person name="Otillar R.P."/>
            <person name="Strauss J."/>
            <person name="Dupont C."/>
            <person name="Frickenhaus S."/>
            <person name="Maumus F."/>
            <person name="Mcmullan M."/>
            <person name="Sanges R."/>
            <person name="Schmutz J."/>
            <person name="Toseland A."/>
            <person name="Valas R."/>
            <person name="Veluchamy A."/>
            <person name="Ward B.J."/>
            <person name="Allen A."/>
            <person name="Barry K."/>
            <person name="Falciatore A."/>
            <person name="Ferrante M."/>
            <person name="Fortunato A.E."/>
            <person name="Gloeckner G."/>
            <person name="Gruber A."/>
            <person name="Hipkin R."/>
            <person name="Janech M."/>
            <person name="Kroth P."/>
            <person name="Leese F."/>
            <person name="Lindquist E."/>
            <person name="Lyon B.R."/>
            <person name="Martin J."/>
            <person name="Mayer C."/>
            <person name="Parker M."/>
            <person name="Quesneville H."/>
            <person name="Raymond J."/>
            <person name="Uhlig C."/>
            <person name="Valentin K.U."/>
            <person name="Worden A.Z."/>
            <person name="Armbrust E.V."/>
            <person name="Bowler C."/>
            <person name="Green B."/>
            <person name="Moulton V."/>
            <person name="Van Oosterhout C."/>
            <person name="Grigoriev I."/>
        </authorList>
    </citation>
    <scope>NUCLEOTIDE SEQUENCE [LARGE SCALE GENOMIC DNA]</scope>
    <source>
        <strain evidence="2 3">CCMP1102</strain>
    </source>
</reference>
<evidence type="ECO:0000256" key="1">
    <source>
        <dbReference type="SAM" id="MobiDB-lite"/>
    </source>
</evidence>
<keyword evidence="3" id="KW-1185">Reference proteome</keyword>
<dbReference type="Proteomes" id="UP000095751">
    <property type="component" value="Unassembled WGS sequence"/>
</dbReference>
<name>A0A1E7F9D3_9STRA</name>
<proteinExistence type="predicted"/>
<dbReference type="KEGG" id="fcy:FRACYDRAFT_241345"/>
<dbReference type="InterPro" id="IPR027417">
    <property type="entry name" value="P-loop_NTPase"/>
</dbReference>
<feature type="region of interest" description="Disordered" evidence="1">
    <location>
        <begin position="64"/>
        <end position="87"/>
    </location>
</feature>
<gene>
    <name evidence="2" type="ORF">FRACYDRAFT_241345</name>
</gene>
<dbReference type="OrthoDB" id="423096at2759"/>
<dbReference type="AlphaFoldDB" id="A0A1E7F9D3"/>